<reference evidence="9 10" key="1">
    <citation type="submission" date="2019-07" db="EMBL/GenBank/DDBJ databases">
        <title>Genome sequence of Acholeplasma laidlawii strain with increased resistance to erythromycin.</title>
        <authorList>
            <person name="Medvedeva E.S."/>
            <person name="Baranova N.B."/>
            <person name="Siniagina M.N."/>
            <person name="Mouzykantov A."/>
            <person name="Chernova O.A."/>
            <person name="Chernov V.M."/>
        </authorList>
    </citation>
    <scope>NUCLEOTIDE SEQUENCE [LARGE SCALE GENOMIC DNA]</scope>
    <source>
        <strain evidence="9 10">PG8REry</strain>
    </source>
</reference>
<dbReference type="InterPro" id="IPR050957">
    <property type="entry name" value="BMP_lipoprotein"/>
</dbReference>
<proteinExistence type="inferred from homology"/>
<evidence type="ECO:0000256" key="5">
    <source>
        <dbReference type="ARBA" id="ARBA00023136"/>
    </source>
</evidence>
<evidence type="ECO:0000256" key="1">
    <source>
        <dbReference type="ARBA" id="ARBA00004193"/>
    </source>
</evidence>
<keyword evidence="3" id="KW-1003">Cell membrane</keyword>
<evidence type="ECO:0000313" key="10">
    <source>
        <dbReference type="Proteomes" id="UP000315938"/>
    </source>
</evidence>
<dbReference type="InterPro" id="IPR028082">
    <property type="entry name" value="Peripla_BP_I"/>
</dbReference>
<feature type="signal peptide" evidence="7">
    <location>
        <begin position="1"/>
        <end position="18"/>
    </location>
</feature>
<dbReference type="Gene3D" id="3.40.50.2300">
    <property type="match status" value="2"/>
</dbReference>
<dbReference type="CDD" id="cd06354">
    <property type="entry name" value="PBP1_PrnA-like"/>
    <property type="match status" value="1"/>
</dbReference>
<dbReference type="Proteomes" id="UP000315938">
    <property type="component" value="Unassembled WGS sequence"/>
</dbReference>
<evidence type="ECO:0000256" key="6">
    <source>
        <dbReference type="ARBA" id="ARBA00023288"/>
    </source>
</evidence>
<evidence type="ECO:0000313" key="9">
    <source>
        <dbReference type="EMBL" id="TRY00158.1"/>
    </source>
</evidence>
<gene>
    <name evidence="9" type="ORF">FNV44_03695</name>
</gene>
<keyword evidence="5" id="KW-0472">Membrane</keyword>
<sequence>MKKLLLLMMVLVAGFALAACGPSSYEIAMITDTGDIDDESFNQGTWEGIKAFAKDNDKTHKYYQPAGESTADYLAAIDLAVAGGAKIVITSGFYFEVPIFEAQTTYPDVKFVILDGSPHNGDYNSVVKDNTLSVLFKEEQAGFLAAYATYKEGFDQLGFMGGIAVPAVQRFGIGWVAGAYQAAKDANDTEYAYNPTYYTYLGSFGPSDTTKTTASAWFSQGVEVIHAAAGGAGSSVMAAAQEGTTTANPKWVVGVDSDQSGNSPRVLTSAMKGVGQAAIQALEAFYDEDFPGGETWNLDVNADAVGLPMANSRFATFTQANYTTIFNTLKAGTITVPTTAAELEAFIIALGYDVPAGLSAKIAPEA</sequence>
<comment type="caution">
    <text evidence="9">The sequence shown here is derived from an EMBL/GenBank/DDBJ whole genome shotgun (WGS) entry which is preliminary data.</text>
</comment>
<dbReference type="AlphaFoldDB" id="A0A553IIZ2"/>
<evidence type="ECO:0000256" key="4">
    <source>
        <dbReference type="ARBA" id="ARBA00022729"/>
    </source>
</evidence>
<evidence type="ECO:0000256" key="2">
    <source>
        <dbReference type="ARBA" id="ARBA00008610"/>
    </source>
</evidence>
<evidence type="ECO:0000256" key="3">
    <source>
        <dbReference type="ARBA" id="ARBA00022475"/>
    </source>
</evidence>
<keyword evidence="4 7" id="KW-0732">Signal</keyword>
<protein>
    <submittedName>
        <fullName evidence="9">BMP family ABC transporter substrate-binding protein</fullName>
    </submittedName>
</protein>
<feature type="domain" description="ABC transporter substrate-binding protein PnrA-like" evidence="8">
    <location>
        <begin position="28"/>
        <end position="311"/>
    </location>
</feature>
<organism evidence="9 10">
    <name type="scientific">Acholeplasma laidlawii</name>
    <dbReference type="NCBI Taxonomy" id="2148"/>
    <lineage>
        <taxon>Bacteria</taxon>
        <taxon>Bacillati</taxon>
        <taxon>Mycoplasmatota</taxon>
        <taxon>Mollicutes</taxon>
        <taxon>Acholeplasmatales</taxon>
        <taxon>Acholeplasmataceae</taxon>
        <taxon>Acholeplasma</taxon>
    </lineage>
</organism>
<dbReference type="Pfam" id="PF02608">
    <property type="entry name" value="Bmp"/>
    <property type="match status" value="1"/>
</dbReference>
<dbReference type="GO" id="GO:0005886">
    <property type="term" value="C:plasma membrane"/>
    <property type="evidence" value="ECO:0007669"/>
    <property type="project" value="UniProtKB-SubCell"/>
</dbReference>
<dbReference type="RefSeq" id="WP_064212111.1">
    <property type="nucleotide sequence ID" value="NZ_JACAOE010000001.1"/>
</dbReference>
<dbReference type="SUPFAM" id="SSF53822">
    <property type="entry name" value="Periplasmic binding protein-like I"/>
    <property type="match status" value="1"/>
</dbReference>
<dbReference type="InterPro" id="IPR003760">
    <property type="entry name" value="PnrA-like"/>
</dbReference>
<dbReference type="PANTHER" id="PTHR34296:SF2">
    <property type="entry name" value="ABC TRANSPORTER GUANOSINE-BINDING PROTEIN NUPN"/>
    <property type="match status" value="1"/>
</dbReference>
<comment type="similarity">
    <text evidence="2">Belongs to the BMP lipoprotein family.</text>
</comment>
<keyword evidence="6" id="KW-0449">Lipoprotein</keyword>
<dbReference type="PROSITE" id="PS51257">
    <property type="entry name" value="PROKAR_LIPOPROTEIN"/>
    <property type="match status" value="1"/>
</dbReference>
<dbReference type="EMBL" id="VKID01000001">
    <property type="protein sequence ID" value="TRY00158.1"/>
    <property type="molecule type" value="Genomic_DNA"/>
</dbReference>
<evidence type="ECO:0000256" key="7">
    <source>
        <dbReference type="SAM" id="SignalP"/>
    </source>
</evidence>
<dbReference type="PANTHER" id="PTHR34296">
    <property type="entry name" value="TRANSCRIPTIONAL ACTIVATOR PROTEIN MED"/>
    <property type="match status" value="1"/>
</dbReference>
<evidence type="ECO:0000259" key="8">
    <source>
        <dbReference type="Pfam" id="PF02608"/>
    </source>
</evidence>
<comment type="subcellular location">
    <subcellularLocation>
        <location evidence="1">Cell membrane</location>
        <topology evidence="1">Lipid-anchor</topology>
    </subcellularLocation>
</comment>
<accession>A0A553IIZ2</accession>
<name>A0A553IIZ2_ACHLA</name>
<feature type="chain" id="PRO_5021847582" evidence="7">
    <location>
        <begin position="19"/>
        <end position="366"/>
    </location>
</feature>